<keyword evidence="2" id="KW-1185">Reference proteome</keyword>
<comment type="caution">
    <text evidence="1">The sequence shown here is derived from an EMBL/GenBank/DDBJ whole genome shotgun (WGS) entry which is preliminary data.</text>
</comment>
<accession>A0A9P6MZV5</accession>
<evidence type="ECO:0000313" key="2">
    <source>
        <dbReference type="Proteomes" id="UP000703661"/>
    </source>
</evidence>
<dbReference type="Proteomes" id="UP000703661">
    <property type="component" value="Unassembled WGS sequence"/>
</dbReference>
<dbReference type="EMBL" id="JAAAID010000284">
    <property type="protein sequence ID" value="KAG0019473.1"/>
    <property type="molecule type" value="Genomic_DNA"/>
</dbReference>
<protein>
    <submittedName>
        <fullName evidence="1">Uncharacterized protein</fullName>
    </submittedName>
</protein>
<sequence length="159" mass="18152">MQKPPRMLGAKGMGILIRGYEGYERFDFILGYTFIQVSISSFTRHNSGSANIDKAFEREDVGAKNQIEEYLDATYGGVHKANMIKTARGKGQYTKKFEVTKDGEPIDFKIVYMHGRNDKSNSPNHTTKVLEYLDIKHICFDEIKSRLFGIPLADFPQNF</sequence>
<evidence type="ECO:0000313" key="1">
    <source>
        <dbReference type="EMBL" id="KAG0019473.1"/>
    </source>
</evidence>
<name>A0A9P6MZV5_9FUNG</name>
<proteinExistence type="predicted"/>
<gene>
    <name evidence="1" type="ORF">BGZ80_005780</name>
</gene>
<organism evidence="1 2">
    <name type="scientific">Entomortierella chlamydospora</name>
    <dbReference type="NCBI Taxonomy" id="101097"/>
    <lineage>
        <taxon>Eukaryota</taxon>
        <taxon>Fungi</taxon>
        <taxon>Fungi incertae sedis</taxon>
        <taxon>Mucoromycota</taxon>
        <taxon>Mortierellomycotina</taxon>
        <taxon>Mortierellomycetes</taxon>
        <taxon>Mortierellales</taxon>
        <taxon>Mortierellaceae</taxon>
        <taxon>Entomortierella</taxon>
    </lineage>
</organism>
<dbReference type="AlphaFoldDB" id="A0A9P6MZV5"/>
<reference evidence="1" key="1">
    <citation type="journal article" date="2020" name="Fungal Divers.">
        <title>Resolving the Mortierellaceae phylogeny through synthesis of multi-gene phylogenetics and phylogenomics.</title>
        <authorList>
            <person name="Vandepol N."/>
            <person name="Liber J."/>
            <person name="Desiro A."/>
            <person name="Na H."/>
            <person name="Kennedy M."/>
            <person name="Barry K."/>
            <person name="Grigoriev I.V."/>
            <person name="Miller A.N."/>
            <person name="O'Donnell K."/>
            <person name="Stajich J.E."/>
            <person name="Bonito G."/>
        </authorList>
    </citation>
    <scope>NUCLEOTIDE SEQUENCE</scope>
    <source>
        <strain evidence="1">NRRL 2769</strain>
    </source>
</reference>